<sequence length="410" mass="47972">MFELYSWGSAYDLLSFDPACLAAQAYLIFSKAEWELHESQSTKSLGLPILKDGMTEVQELFKIINYLKKRGYNIDEKAGLSKSELAESLAFTALIENNLYDALLYIMWLDNENNTKKAQQQTYNKSLSFIERYFLQGKIQETAKERLKDMELVKVNDELVPEVYLNAHDAYASLSTKLGNKSYFFGDKPSTLDAIAYGHLAIHCYPNLQNPKLFTMISFEFPNLIQYCQRITTLFKEQKINIIPLPKPIYNQITDKSKEYIKCACNTITSYDYKEGISQCKENIINYKDNIMNYNYKESFVNCKDNIMNYNYKDSINQNINQCKEYIFNHKISFSDIKESFKNLKFKDISDYFKKEASSMNYYERNEQNKKQIMNSRVLSVVGALSFFTFYIVHNKIIRVEVRPEPPIKQ</sequence>
<dbReference type="InterPro" id="IPR019564">
    <property type="entry name" value="Sam37/metaxin_N"/>
</dbReference>
<dbReference type="OrthoDB" id="5835136at2759"/>
<dbReference type="GO" id="GO:0001401">
    <property type="term" value="C:SAM complex"/>
    <property type="evidence" value="ECO:0007669"/>
    <property type="project" value="InterPro"/>
</dbReference>
<evidence type="ECO:0000313" key="10">
    <source>
        <dbReference type="EMBL" id="ORX60091.1"/>
    </source>
</evidence>
<evidence type="ECO:0000256" key="5">
    <source>
        <dbReference type="ARBA" id="ARBA00022927"/>
    </source>
</evidence>
<dbReference type="EMBL" id="MCFH01000002">
    <property type="protein sequence ID" value="ORX60091.1"/>
    <property type="molecule type" value="Genomic_DNA"/>
</dbReference>
<dbReference type="PANTHER" id="PTHR12289:SF41">
    <property type="entry name" value="FAILED AXON CONNECTIONS-RELATED"/>
    <property type="match status" value="1"/>
</dbReference>
<feature type="domain" description="Metaxin glutathione S-transferase" evidence="9">
    <location>
        <begin position="167"/>
        <end position="231"/>
    </location>
</feature>
<gene>
    <name evidence="10" type="ORF">BCR36DRAFT_316489</name>
</gene>
<evidence type="ECO:0000259" key="8">
    <source>
        <dbReference type="Pfam" id="PF10568"/>
    </source>
</evidence>
<keyword evidence="5" id="KW-0653">Protein transport</keyword>
<name>A0A1Y1VN96_9FUNG</name>
<dbReference type="Pfam" id="PF17171">
    <property type="entry name" value="GST_C_6"/>
    <property type="match status" value="1"/>
</dbReference>
<protein>
    <recommendedName>
        <fullName evidence="12">Metaxin glutathione S-transferase domain-containing protein</fullName>
    </recommendedName>
</protein>
<evidence type="ECO:0008006" key="12">
    <source>
        <dbReference type="Google" id="ProtNLM"/>
    </source>
</evidence>
<dbReference type="PANTHER" id="PTHR12289">
    <property type="entry name" value="METAXIN RELATED"/>
    <property type="match status" value="1"/>
</dbReference>
<organism evidence="10 11">
    <name type="scientific">Piromyces finnis</name>
    <dbReference type="NCBI Taxonomy" id="1754191"/>
    <lineage>
        <taxon>Eukaryota</taxon>
        <taxon>Fungi</taxon>
        <taxon>Fungi incertae sedis</taxon>
        <taxon>Chytridiomycota</taxon>
        <taxon>Chytridiomycota incertae sedis</taxon>
        <taxon>Neocallimastigomycetes</taxon>
        <taxon>Neocallimastigales</taxon>
        <taxon>Neocallimastigaceae</taxon>
        <taxon>Piromyces</taxon>
    </lineage>
</organism>
<keyword evidence="11" id="KW-1185">Reference proteome</keyword>
<dbReference type="Proteomes" id="UP000193719">
    <property type="component" value="Unassembled WGS sequence"/>
</dbReference>
<dbReference type="STRING" id="1754191.A0A1Y1VN96"/>
<evidence type="ECO:0000313" key="11">
    <source>
        <dbReference type="Proteomes" id="UP000193719"/>
    </source>
</evidence>
<keyword evidence="3" id="KW-0813">Transport</keyword>
<evidence type="ECO:0000256" key="3">
    <source>
        <dbReference type="ARBA" id="ARBA00022448"/>
    </source>
</evidence>
<dbReference type="SUPFAM" id="SSF47616">
    <property type="entry name" value="GST C-terminal domain-like"/>
    <property type="match status" value="1"/>
</dbReference>
<evidence type="ECO:0000259" key="9">
    <source>
        <dbReference type="Pfam" id="PF17171"/>
    </source>
</evidence>
<comment type="similarity">
    <text evidence="2">Belongs to the metaxin family.</text>
</comment>
<evidence type="ECO:0000256" key="1">
    <source>
        <dbReference type="ARBA" id="ARBA00004294"/>
    </source>
</evidence>
<evidence type="ECO:0000256" key="6">
    <source>
        <dbReference type="ARBA" id="ARBA00023128"/>
    </source>
</evidence>
<proteinExistence type="inferred from homology"/>
<dbReference type="InterPro" id="IPR050931">
    <property type="entry name" value="Mito_Protein_Transport_Metaxin"/>
</dbReference>
<dbReference type="Gene3D" id="1.20.1050.10">
    <property type="match status" value="1"/>
</dbReference>
<feature type="domain" description="Mitochondrial outer membrane transport complex Sam37/metaxin N-terminal" evidence="8">
    <location>
        <begin position="20"/>
        <end position="139"/>
    </location>
</feature>
<reference evidence="10 11" key="1">
    <citation type="submission" date="2016-08" db="EMBL/GenBank/DDBJ databases">
        <title>Genomes of anaerobic fungi encode conserved fungal cellulosomes for biomass hydrolysis.</title>
        <authorList>
            <consortium name="DOE Joint Genome Institute"/>
            <person name="Haitjema C.H."/>
            <person name="Gilmore S.P."/>
            <person name="Henske J.K."/>
            <person name="Solomon K.V."/>
            <person name="De Groot R."/>
            <person name="Kuo A."/>
            <person name="Mondo S.J."/>
            <person name="Salamov A.A."/>
            <person name="Labutti K."/>
            <person name="Zhao Z."/>
            <person name="Chiniquy J."/>
            <person name="Barry K."/>
            <person name="Brewer H.M."/>
            <person name="Purvine S.O."/>
            <person name="Wright A.T."/>
            <person name="Boxma B."/>
            <person name="Van Alen T."/>
            <person name="Hackstein J.H."/>
            <person name="Baker S.E."/>
            <person name="Grigoriev I.V."/>
            <person name="O'Malley M.A."/>
        </authorList>
    </citation>
    <scope>NUCLEOTIDE SEQUENCE [LARGE SCALE GENOMIC DNA]</scope>
    <source>
        <strain evidence="11">finn</strain>
    </source>
</reference>
<comment type="subcellular location">
    <subcellularLocation>
        <location evidence="1">Mitochondrion outer membrane</location>
    </subcellularLocation>
</comment>
<dbReference type="InterPro" id="IPR036282">
    <property type="entry name" value="Glutathione-S-Trfase_C_sf"/>
</dbReference>
<evidence type="ECO:0000256" key="2">
    <source>
        <dbReference type="ARBA" id="ARBA00009170"/>
    </source>
</evidence>
<keyword evidence="7" id="KW-0472">Membrane</keyword>
<keyword evidence="6" id="KW-0496">Mitochondrion</keyword>
<evidence type="ECO:0000256" key="7">
    <source>
        <dbReference type="ARBA" id="ARBA00023136"/>
    </source>
</evidence>
<dbReference type="GO" id="GO:0007005">
    <property type="term" value="P:mitochondrion organization"/>
    <property type="evidence" value="ECO:0007669"/>
    <property type="project" value="TreeGrafter"/>
</dbReference>
<keyword evidence="4" id="KW-1000">Mitochondrion outer membrane</keyword>
<evidence type="ECO:0000256" key="4">
    <source>
        <dbReference type="ARBA" id="ARBA00022787"/>
    </source>
</evidence>
<accession>A0A1Y1VN96</accession>
<comment type="caution">
    <text evidence="10">The sequence shown here is derived from an EMBL/GenBank/DDBJ whole genome shotgun (WGS) entry which is preliminary data.</text>
</comment>
<dbReference type="GO" id="GO:0015031">
    <property type="term" value="P:protein transport"/>
    <property type="evidence" value="ECO:0007669"/>
    <property type="project" value="UniProtKB-KW"/>
</dbReference>
<dbReference type="Pfam" id="PF10568">
    <property type="entry name" value="Tom37"/>
    <property type="match status" value="1"/>
</dbReference>
<reference evidence="10 11" key="2">
    <citation type="submission" date="2016-08" db="EMBL/GenBank/DDBJ databases">
        <title>Pervasive Adenine N6-methylation of Active Genes in Fungi.</title>
        <authorList>
            <consortium name="DOE Joint Genome Institute"/>
            <person name="Mondo S.J."/>
            <person name="Dannebaum R.O."/>
            <person name="Kuo R.C."/>
            <person name="Labutti K."/>
            <person name="Haridas S."/>
            <person name="Kuo A."/>
            <person name="Salamov A."/>
            <person name="Ahrendt S.R."/>
            <person name="Lipzen A."/>
            <person name="Sullivan W."/>
            <person name="Andreopoulos W.B."/>
            <person name="Clum A."/>
            <person name="Lindquist E."/>
            <person name="Daum C."/>
            <person name="Ramamoorthy G.K."/>
            <person name="Gryganskyi A."/>
            <person name="Culley D."/>
            <person name="Magnuson J.K."/>
            <person name="James T.Y."/>
            <person name="O'Malley M.A."/>
            <person name="Stajich J.E."/>
            <person name="Spatafora J.W."/>
            <person name="Visel A."/>
            <person name="Grigoriev I.V."/>
        </authorList>
    </citation>
    <scope>NUCLEOTIDE SEQUENCE [LARGE SCALE GENOMIC DNA]</scope>
    <source>
        <strain evidence="11">finn</strain>
    </source>
</reference>
<dbReference type="InterPro" id="IPR033468">
    <property type="entry name" value="Metaxin_GST"/>
</dbReference>
<dbReference type="AlphaFoldDB" id="A0A1Y1VN96"/>